<comment type="function">
    <text evidence="7">Cleaves peptides in various proteins in a process that requires ATP hydrolysis. Has a chymotrypsin-like activity. Plays a major role in the degradation of misfolded proteins.</text>
</comment>
<evidence type="ECO:0000313" key="12">
    <source>
        <dbReference type="Proteomes" id="UP001597237"/>
    </source>
</evidence>
<dbReference type="PROSITE" id="PS00382">
    <property type="entry name" value="CLP_PROTEASE_HIS"/>
    <property type="match status" value="1"/>
</dbReference>
<dbReference type="EMBL" id="JBHUEY010000001">
    <property type="protein sequence ID" value="MFD1783866.1"/>
    <property type="molecule type" value="Genomic_DNA"/>
</dbReference>
<dbReference type="PANTHER" id="PTHR10381:SF70">
    <property type="entry name" value="ATP-DEPENDENT CLP PROTEASE PROTEOLYTIC SUBUNIT"/>
    <property type="match status" value="1"/>
</dbReference>
<feature type="compositionally biased region" description="Acidic residues" evidence="10">
    <location>
        <begin position="1"/>
        <end position="13"/>
    </location>
</feature>
<name>A0ABW4N1S7_9CAUL</name>
<dbReference type="InterPro" id="IPR001907">
    <property type="entry name" value="ClpP"/>
</dbReference>
<dbReference type="PRINTS" id="PR00127">
    <property type="entry name" value="CLPPROTEASEP"/>
</dbReference>
<keyword evidence="12" id="KW-1185">Reference proteome</keyword>
<evidence type="ECO:0000256" key="9">
    <source>
        <dbReference type="RuleBase" id="RU003567"/>
    </source>
</evidence>
<feature type="region of interest" description="Disordered" evidence="10">
    <location>
        <begin position="1"/>
        <end position="22"/>
    </location>
</feature>
<reference evidence="12" key="1">
    <citation type="journal article" date="2019" name="Int. J. Syst. Evol. Microbiol.">
        <title>The Global Catalogue of Microorganisms (GCM) 10K type strain sequencing project: providing services to taxonomists for standard genome sequencing and annotation.</title>
        <authorList>
            <consortium name="The Broad Institute Genomics Platform"/>
            <consortium name="The Broad Institute Genome Sequencing Center for Infectious Disease"/>
            <person name="Wu L."/>
            <person name="Ma J."/>
        </authorList>
    </citation>
    <scope>NUCLEOTIDE SEQUENCE [LARGE SCALE GENOMIC DNA]</scope>
    <source>
        <strain evidence="12">DFY28</strain>
    </source>
</reference>
<evidence type="ECO:0000256" key="8">
    <source>
        <dbReference type="PROSITE-ProRule" id="PRU10086"/>
    </source>
</evidence>
<dbReference type="InterPro" id="IPR033135">
    <property type="entry name" value="ClpP_His_AS"/>
</dbReference>
<dbReference type="GO" id="GO:0006508">
    <property type="term" value="P:proteolysis"/>
    <property type="evidence" value="ECO:0007669"/>
    <property type="project" value="UniProtKB-KW"/>
</dbReference>
<dbReference type="CDD" id="cd07017">
    <property type="entry name" value="S14_ClpP_2"/>
    <property type="match status" value="1"/>
</dbReference>
<dbReference type="RefSeq" id="WP_377282943.1">
    <property type="nucleotide sequence ID" value="NZ_JBHRSI010000008.1"/>
</dbReference>
<evidence type="ECO:0000313" key="11">
    <source>
        <dbReference type="EMBL" id="MFD1783866.1"/>
    </source>
</evidence>
<feature type="active site" evidence="7 8">
    <location>
        <position position="130"/>
    </location>
</feature>
<comment type="similarity">
    <text evidence="1 7 9">Belongs to the peptidase S14 family.</text>
</comment>
<protein>
    <recommendedName>
        <fullName evidence="7 9">ATP-dependent Clp protease proteolytic subunit</fullName>
        <ecNumber evidence="7">3.4.21.92</ecNumber>
    </recommendedName>
    <alternativeName>
        <fullName evidence="7">Endopeptidase Clp</fullName>
    </alternativeName>
</protein>
<dbReference type="HAMAP" id="MF_00444">
    <property type="entry name" value="ClpP"/>
    <property type="match status" value="1"/>
</dbReference>
<evidence type="ECO:0000256" key="3">
    <source>
        <dbReference type="ARBA" id="ARBA00022670"/>
    </source>
</evidence>
<dbReference type="Proteomes" id="UP001597237">
    <property type="component" value="Unassembled WGS sequence"/>
</dbReference>
<comment type="caution">
    <text evidence="11">The sequence shown here is derived from an EMBL/GenBank/DDBJ whole genome shotgun (WGS) entry which is preliminary data.</text>
</comment>
<dbReference type="EC" id="3.4.21.92" evidence="7"/>
<keyword evidence="4 7" id="KW-0378">Hydrolase</keyword>
<dbReference type="InterPro" id="IPR029045">
    <property type="entry name" value="ClpP/crotonase-like_dom_sf"/>
</dbReference>
<comment type="catalytic activity">
    <reaction evidence="6 7 8">
        <text>Hydrolysis of proteins to small peptides in the presence of ATP and magnesium. alpha-casein is the usual test substrate. In the absence of ATP, only oligopeptides shorter than five residues are hydrolyzed (such as succinyl-Leu-Tyr-|-NHMec, and Leu-Tyr-Leu-|-Tyr-Trp, in which cleavage of the -Tyr-|-Leu- and -Tyr-|-Trp bonds also occurs).</text>
        <dbReference type="EC" id="3.4.21.92"/>
    </reaction>
</comment>
<evidence type="ECO:0000256" key="10">
    <source>
        <dbReference type="SAM" id="MobiDB-lite"/>
    </source>
</evidence>
<proteinExistence type="inferred from homology"/>
<keyword evidence="3 7" id="KW-0645">Protease</keyword>
<dbReference type="GO" id="GO:0008233">
    <property type="term" value="F:peptidase activity"/>
    <property type="evidence" value="ECO:0007669"/>
    <property type="project" value="UniProtKB-KW"/>
</dbReference>
<evidence type="ECO:0000256" key="5">
    <source>
        <dbReference type="ARBA" id="ARBA00022825"/>
    </source>
</evidence>
<evidence type="ECO:0000256" key="7">
    <source>
        <dbReference type="HAMAP-Rule" id="MF_00444"/>
    </source>
</evidence>
<dbReference type="NCBIfam" id="NF009205">
    <property type="entry name" value="PRK12553.1"/>
    <property type="match status" value="1"/>
</dbReference>
<dbReference type="Pfam" id="PF00574">
    <property type="entry name" value="CLP_protease"/>
    <property type="match status" value="1"/>
</dbReference>
<sequence length="203" mass="22661">MYIRMDDDEDEDQEKSRLPDMPLTAGPVQNALFKGRTVLVFGEIDMRLAERVSAQLLALASESEADIKVFVNSPGGHVESGDTIHDMIRFCGPKVKVVGTGWVASAGAHIFLGAHKENRFCLPNTRFLLHQPMGGVRGQASDIEIEAEEIVKMRERVNRMIARETGQPYEKVVKDTERNFWMNAEQAVEYGIVSKIINNASDV</sequence>
<evidence type="ECO:0000256" key="1">
    <source>
        <dbReference type="ARBA" id="ARBA00007039"/>
    </source>
</evidence>
<dbReference type="Gene3D" id="3.90.226.10">
    <property type="entry name" value="2-enoyl-CoA Hydratase, Chain A, domain 1"/>
    <property type="match status" value="1"/>
</dbReference>
<dbReference type="InterPro" id="IPR023562">
    <property type="entry name" value="ClpP/TepA"/>
</dbReference>
<evidence type="ECO:0000256" key="6">
    <source>
        <dbReference type="ARBA" id="ARBA00034021"/>
    </source>
</evidence>
<evidence type="ECO:0000256" key="4">
    <source>
        <dbReference type="ARBA" id="ARBA00022801"/>
    </source>
</evidence>
<dbReference type="PANTHER" id="PTHR10381">
    <property type="entry name" value="ATP-DEPENDENT CLP PROTEASE PROTEOLYTIC SUBUNIT"/>
    <property type="match status" value="1"/>
</dbReference>
<organism evidence="11 12">
    <name type="scientific">Phenylobacterium terrae</name>
    <dbReference type="NCBI Taxonomy" id="2665495"/>
    <lineage>
        <taxon>Bacteria</taxon>
        <taxon>Pseudomonadati</taxon>
        <taxon>Pseudomonadota</taxon>
        <taxon>Alphaproteobacteria</taxon>
        <taxon>Caulobacterales</taxon>
        <taxon>Caulobacteraceae</taxon>
        <taxon>Phenylobacterium</taxon>
    </lineage>
</organism>
<dbReference type="SUPFAM" id="SSF52096">
    <property type="entry name" value="ClpP/crotonase"/>
    <property type="match status" value="1"/>
</dbReference>
<keyword evidence="5 7" id="KW-0720">Serine protease</keyword>
<evidence type="ECO:0000256" key="2">
    <source>
        <dbReference type="ARBA" id="ARBA00022490"/>
    </source>
</evidence>
<keyword evidence="2 7" id="KW-0963">Cytoplasm</keyword>
<accession>A0ABW4N1S7</accession>
<comment type="subunit">
    <text evidence="7">Fourteen ClpP subunits assemble into 2 heptameric rings which stack back to back to give a disk-like structure with a central cavity, resembling the structure of eukaryotic proteasomes.</text>
</comment>
<gene>
    <name evidence="7" type="primary">clpP</name>
    <name evidence="11" type="ORF">ACFSC0_10720</name>
</gene>
<comment type="subcellular location">
    <subcellularLocation>
        <location evidence="7">Cytoplasm</location>
    </subcellularLocation>
</comment>
<feature type="active site" description="Nucleophile" evidence="7">
    <location>
        <position position="105"/>
    </location>
</feature>